<keyword evidence="3 6" id="KW-0812">Transmembrane</keyword>
<evidence type="ECO:0000313" key="8">
    <source>
        <dbReference type="EMBL" id="RZQ62449.1"/>
    </source>
</evidence>
<dbReference type="Pfam" id="PF07690">
    <property type="entry name" value="MFS_1"/>
    <property type="match status" value="1"/>
</dbReference>
<name>A0A4Q7J5R0_9PSEU</name>
<dbReference type="EMBL" id="SFCC01000009">
    <property type="protein sequence ID" value="RZQ62449.1"/>
    <property type="molecule type" value="Genomic_DNA"/>
</dbReference>
<dbReference type="GO" id="GO:0005886">
    <property type="term" value="C:plasma membrane"/>
    <property type="evidence" value="ECO:0007669"/>
    <property type="project" value="UniProtKB-SubCell"/>
</dbReference>
<keyword evidence="5 6" id="KW-0472">Membrane</keyword>
<dbReference type="PANTHER" id="PTHR43124:SF3">
    <property type="entry name" value="CHLORAMPHENICOL EFFLUX PUMP RV0191"/>
    <property type="match status" value="1"/>
</dbReference>
<keyword evidence="2" id="KW-1003">Cell membrane</keyword>
<dbReference type="InterPro" id="IPR036259">
    <property type="entry name" value="MFS_trans_sf"/>
</dbReference>
<dbReference type="InterPro" id="IPR050189">
    <property type="entry name" value="MFS_Efflux_Transporters"/>
</dbReference>
<feature type="transmembrane region" description="Helical" evidence="6">
    <location>
        <begin position="342"/>
        <end position="361"/>
    </location>
</feature>
<keyword evidence="9" id="KW-1185">Reference proteome</keyword>
<organism evidence="8 9">
    <name type="scientific">Amycolatopsis suaedae</name>
    <dbReference type="NCBI Taxonomy" id="2510978"/>
    <lineage>
        <taxon>Bacteria</taxon>
        <taxon>Bacillati</taxon>
        <taxon>Actinomycetota</taxon>
        <taxon>Actinomycetes</taxon>
        <taxon>Pseudonocardiales</taxon>
        <taxon>Pseudonocardiaceae</taxon>
        <taxon>Amycolatopsis</taxon>
    </lineage>
</organism>
<keyword evidence="4 6" id="KW-1133">Transmembrane helix</keyword>
<dbReference type="PANTHER" id="PTHR43124">
    <property type="entry name" value="PURINE EFFLUX PUMP PBUE"/>
    <property type="match status" value="1"/>
</dbReference>
<feature type="transmembrane region" description="Helical" evidence="6">
    <location>
        <begin position="56"/>
        <end position="79"/>
    </location>
</feature>
<dbReference type="Gene3D" id="1.20.1250.20">
    <property type="entry name" value="MFS general substrate transporter like domains"/>
    <property type="match status" value="1"/>
</dbReference>
<dbReference type="InterPro" id="IPR011701">
    <property type="entry name" value="MFS"/>
</dbReference>
<evidence type="ECO:0000256" key="1">
    <source>
        <dbReference type="ARBA" id="ARBA00004651"/>
    </source>
</evidence>
<dbReference type="OrthoDB" id="9812221at2"/>
<evidence type="ECO:0000256" key="2">
    <source>
        <dbReference type="ARBA" id="ARBA00022475"/>
    </source>
</evidence>
<sequence>MTKTTEVRAARVRRTPTALLATLLGVSTMTIMASATITPALPGMQRHFAGEPHADVLVRLVLTLPGLAIMLVAPLLGYLGTRVGRVRVLVAGLGFYVVGGGSGLLLDSLPALLAGRALLGVGIAAIMTTATALLADHHPPAEHGRVLGLQGAAMGFGGVVAMFLGGALAELDWRGPFAVYLLALPVLLLVLRFVPEAPAPRTDPDGESATGTPWTPRLLGLYGLTLLSIVAFYVIPTQGPFWLAEVGDASPVVTGAMIAGVNLVMTIVGLNFGRLRARWDFRSLAIVLFAAYAAGLVLIGTAGSLWTATIGMLITGIGVGLSNPTLNGWVVASVDPGARTRALGLVTSVLFLGQFASPLLAQPIVAASGPGTTFVFAGALGAAVAATLAIVHLSARARR</sequence>
<evidence type="ECO:0000256" key="6">
    <source>
        <dbReference type="SAM" id="Phobius"/>
    </source>
</evidence>
<dbReference type="RefSeq" id="WP_130476876.1">
    <property type="nucleotide sequence ID" value="NZ_SFCC01000009.1"/>
</dbReference>
<feature type="transmembrane region" description="Helical" evidence="6">
    <location>
        <begin position="175"/>
        <end position="194"/>
    </location>
</feature>
<dbReference type="Proteomes" id="UP000292003">
    <property type="component" value="Unassembled WGS sequence"/>
</dbReference>
<feature type="transmembrane region" description="Helical" evidence="6">
    <location>
        <begin position="214"/>
        <end position="235"/>
    </location>
</feature>
<dbReference type="PRINTS" id="PR01035">
    <property type="entry name" value="TCRTETA"/>
</dbReference>
<evidence type="ECO:0000259" key="7">
    <source>
        <dbReference type="PROSITE" id="PS50850"/>
    </source>
</evidence>
<evidence type="ECO:0000256" key="5">
    <source>
        <dbReference type="ARBA" id="ARBA00023136"/>
    </source>
</evidence>
<dbReference type="GO" id="GO:0022857">
    <property type="term" value="F:transmembrane transporter activity"/>
    <property type="evidence" value="ECO:0007669"/>
    <property type="project" value="InterPro"/>
</dbReference>
<feature type="transmembrane region" description="Helical" evidence="6">
    <location>
        <begin position="86"/>
        <end position="106"/>
    </location>
</feature>
<evidence type="ECO:0000256" key="3">
    <source>
        <dbReference type="ARBA" id="ARBA00022692"/>
    </source>
</evidence>
<dbReference type="CDD" id="cd17473">
    <property type="entry name" value="MFS_arabinose_efflux_permease_like"/>
    <property type="match status" value="1"/>
</dbReference>
<protein>
    <submittedName>
        <fullName evidence="8">MFS transporter</fullName>
    </submittedName>
</protein>
<evidence type="ECO:0000313" key="9">
    <source>
        <dbReference type="Proteomes" id="UP000292003"/>
    </source>
</evidence>
<dbReference type="InterPro" id="IPR020846">
    <property type="entry name" value="MFS_dom"/>
</dbReference>
<dbReference type="SUPFAM" id="SSF103473">
    <property type="entry name" value="MFS general substrate transporter"/>
    <property type="match status" value="1"/>
</dbReference>
<feature type="domain" description="Major facilitator superfamily (MFS) profile" evidence="7">
    <location>
        <begin position="14"/>
        <end position="398"/>
    </location>
</feature>
<feature type="transmembrane region" description="Helical" evidence="6">
    <location>
        <begin position="147"/>
        <end position="169"/>
    </location>
</feature>
<dbReference type="InterPro" id="IPR001958">
    <property type="entry name" value="Tet-R_TetA/multi-R_MdtG-like"/>
</dbReference>
<reference evidence="8 9" key="1">
    <citation type="submission" date="2019-02" db="EMBL/GenBank/DDBJ databases">
        <title>Draft genome sequence of Amycolatopsis sp. 8-3EHSu isolated from roots of Suaeda maritima.</title>
        <authorList>
            <person name="Duangmal K."/>
            <person name="Chantavorakit T."/>
        </authorList>
    </citation>
    <scope>NUCLEOTIDE SEQUENCE [LARGE SCALE GENOMIC DNA]</scope>
    <source>
        <strain evidence="8 9">8-3EHSu</strain>
    </source>
</reference>
<feature type="transmembrane region" description="Helical" evidence="6">
    <location>
        <begin position="312"/>
        <end position="330"/>
    </location>
</feature>
<dbReference type="AlphaFoldDB" id="A0A4Q7J5R0"/>
<feature type="transmembrane region" description="Helical" evidence="6">
    <location>
        <begin position="373"/>
        <end position="395"/>
    </location>
</feature>
<feature type="transmembrane region" description="Helical" evidence="6">
    <location>
        <begin position="112"/>
        <end position="135"/>
    </location>
</feature>
<evidence type="ECO:0000256" key="4">
    <source>
        <dbReference type="ARBA" id="ARBA00022989"/>
    </source>
</evidence>
<proteinExistence type="predicted"/>
<dbReference type="PROSITE" id="PS50850">
    <property type="entry name" value="MFS"/>
    <property type="match status" value="1"/>
</dbReference>
<accession>A0A4Q7J5R0</accession>
<gene>
    <name evidence="8" type="ORF">EWH70_19520</name>
</gene>
<comment type="caution">
    <text evidence="8">The sequence shown here is derived from an EMBL/GenBank/DDBJ whole genome shotgun (WGS) entry which is preliminary data.</text>
</comment>
<comment type="subcellular location">
    <subcellularLocation>
        <location evidence="1">Cell membrane</location>
        <topology evidence="1">Multi-pass membrane protein</topology>
    </subcellularLocation>
</comment>
<feature type="transmembrane region" description="Helical" evidence="6">
    <location>
        <begin position="284"/>
        <end position="306"/>
    </location>
</feature>
<feature type="transmembrane region" description="Helical" evidence="6">
    <location>
        <begin position="255"/>
        <end position="272"/>
    </location>
</feature>